<feature type="compositionally biased region" description="Basic and acidic residues" evidence="1">
    <location>
        <begin position="68"/>
        <end position="88"/>
    </location>
</feature>
<dbReference type="InParanoid" id="M1D8P5"/>
<accession>M1D8P5</accession>
<dbReference type="Gramene" id="PGSC0003DMT400085074">
    <property type="protein sequence ID" value="PGSC0003DMT400085074"/>
    <property type="gene ID" value="PGSC0003DMG400034645"/>
</dbReference>
<organism evidence="2 3">
    <name type="scientific">Solanum tuberosum</name>
    <name type="common">Potato</name>
    <dbReference type="NCBI Taxonomy" id="4113"/>
    <lineage>
        <taxon>Eukaryota</taxon>
        <taxon>Viridiplantae</taxon>
        <taxon>Streptophyta</taxon>
        <taxon>Embryophyta</taxon>
        <taxon>Tracheophyta</taxon>
        <taxon>Spermatophyta</taxon>
        <taxon>Magnoliopsida</taxon>
        <taxon>eudicotyledons</taxon>
        <taxon>Gunneridae</taxon>
        <taxon>Pentapetalae</taxon>
        <taxon>asterids</taxon>
        <taxon>lamiids</taxon>
        <taxon>Solanales</taxon>
        <taxon>Solanaceae</taxon>
        <taxon>Solanoideae</taxon>
        <taxon>Solaneae</taxon>
        <taxon>Solanum</taxon>
    </lineage>
</organism>
<evidence type="ECO:0000256" key="1">
    <source>
        <dbReference type="SAM" id="MobiDB-lite"/>
    </source>
</evidence>
<evidence type="ECO:0000313" key="2">
    <source>
        <dbReference type="EnsemblPlants" id="PGSC0003DMT400085074"/>
    </source>
</evidence>
<dbReference type="PaxDb" id="4113-PGSC0003DMT400085074"/>
<evidence type="ECO:0000313" key="3">
    <source>
        <dbReference type="Proteomes" id="UP000011115"/>
    </source>
</evidence>
<protein>
    <submittedName>
        <fullName evidence="2">Uncharacterized protein</fullName>
    </submittedName>
</protein>
<proteinExistence type="predicted"/>
<dbReference type="PANTHER" id="PTHR31286">
    <property type="entry name" value="GLYCINE-RICH CELL WALL STRUCTURAL PROTEIN 1.8-LIKE"/>
    <property type="match status" value="1"/>
</dbReference>
<feature type="compositionally biased region" description="Basic and acidic residues" evidence="1">
    <location>
        <begin position="112"/>
        <end position="123"/>
    </location>
</feature>
<dbReference type="PANTHER" id="PTHR31286:SF177">
    <property type="entry name" value="ENDONUCLEASE_EXONUCLEASE_PHOSPHATASE"/>
    <property type="match status" value="1"/>
</dbReference>
<reference evidence="3" key="1">
    <citation type="journal article" date="2011" name="Nature">
        <title>Genome sequence and analysis of the tuber crop potato.</title>
        <authorList>
            <consortium name="The Potato Genome Sequencing Consortium"/>
        </authorList>
    </citation>
    <scope>NUCLEOTIDE SEQUENCE [LARGE SCALE GENOMIC DNA]</scope>
    <source>
        <strain evidence="3">cv. DM1-3 516 R44</strain>
    </source>
</reference>
<dbReference type="AlphaFoldDB" id="M1D8P5"/>
<dbReference type="Proteomes" id="UP000011115">
    <property type="component" value="Unassembled WGS sequence"/>
</dbReference>
<dbReference type="EnsemblPlants" id="PGSC0003DMT400085074">
    <property type="protein sequence ID" value="PGSC0003DMT400085074"/>
    <property type="gene ID" value="PGSC0003DMG400034645"/>
</dbReference>
<name>M1D8P5_SOLTU</name>
<reference evidence="2" key="2">
    <citation type="submission" date="2015-06" db="UniProtKB">
        <authorList>
            <consortium name="EnsemblPlants"/>
        </authorList>
    </citation>
    <scope>IDENTIFICATION</scope>
    <source>
        <strain evidence="2">DM1-3 516 R44</strain>
    </source>
</reference>
<feature type="compositionally biased region" description="Polar residues" evidence="1">
    <location>
        <begin position="93"/>
        <end position="103"/>
    </location>
</feature>
<keyword evidence="3" id="KW-1185">Reference proteome</keyword>
<dbReference type="STRING" id="4113.M1D8P5"/>
<dbReference type="InterPro" id="IPR040256">
    <property type="entry name" value="At4g02000-like"/>
</dbReference>
<dbReference type="HOGENOM" id="CLU_1899870_0_0_1"/>
<sequence length="134" mass="15820">MARVKIQIDLTKERPPHVWLGFKNSDPNKGRWKNIQYEGIPDYCHYCKHQGHVDNVYTIKRRDEEFQRRKEMEAEKKNKTKGEQEKGGTKTQVQDNGKPENNTSAQAQQQSDQRRDCRPDETLRQIQGKTHTQV</sequence>
<feature type="region of interest" description="Disordered" evidence="1">
    <location>
        <begin position="68"/>
        <end position="134"/>
    </location>
</feature>
<feature type="compositionally biased region" description="Polar residues" evidence="1">
    <location>
        <begin position="124"/>
        <end position="134"/>
    </location>
</feature>